<dbReference type="EMBL" id="LAZR01000265">
    <property type="protein sequence ID" value="KKN78290.1"/>
    <property type="molecule type" value="Genomic_DNA"/>
</dbReference>
<gene>
    <name evidence="1" type="ORF">LCGC14_0351490</name>
</gene>
<comment type="caution">
    <text evidence="1">The sequence shown here is derived from an EMBL/GenBank/DDBJ whole genome shotgun (WGS) entry which is preliminary data.</text>
</comment>
<reference evidence="1" key="1">
    <citation type="journal article" date="2015" name="Nature">
        <title>Complex archaea that bridge the gap between prokaryotes and eukaryotes.</title>
        <authorList>
            <person name="Spang A."/>
            <person name="Saw J.H."/>
            <person name="Jorgensen S.L."/>
            <person name="Zaremba-Niedzwiedzka K."/>
            <person name="Martijn J."/>
            <person name="Lind A.E."/>
            <person name="van Eijk R."/>
            <person name="Schleper C."/>
            <person name="Guy L."/>
            <person name="Ettema T.J."/>
        </authorList>
    </citation>
    <scope>NUCLEOTIDE SEQUENCE</scope>
</reference>
<evidence type="ECO:0000313" key="1">
    <source>
        <dbReference type="EMBL" id="KKN78290.1"/>
    </source>
</evidence>
<dbReference type="AlphaFoldDB" id="A0A0F9TAS0"/>
<proteinExistence type="predicted"/>
<name>A0A0F9TAS0_9ZZZZ</name>
<organism evidence="1">
    <name type="scientific">marine sediment metagenome</name>
    <dbReference type="NCBI Taxonomy" id="412755"/>
    <lineage>
        <taxon>unclassified sequences</taxon>
        <taxon>metagenomes</taxon>
        <taxon>ecological metagenomes</taxon>
    </lineage>
</organism>
<accession>A0A0F9TAS0</accession>
<protein>
    <submittedName>
        <fullName evidence="1">Uncharacterized protein</fullName>
    </submittedName>
</protein>
<sequence length="120" mass="13555">MKDRKGICFKCGMVMKLDVTDSSIGNKSALTICTVCKKPNVASVAMKRYNTVKEQDTVTHVIKLDSEKEKKLRVFKDEQVILLLMEATQERELLSAGFVEAFEFIRSGLIGKPTIRLEEL</sequence>